<evidence type="ECO:0000313" key="3">
    <source>
        <dbReference type="Proteomes" id="UP000235965"/>
    </source>
</evidence>
<name>A0A2J7PTA4_9NEOP</name>
<accession>A0A2J7PTA4</accession>
<feature type="region of interest" description="Disordered" evidence="1">
    <location>
        <begin position="208"/>
        <end position="230"/>
    </location>
</feature>
<evidence type="ECO:0000313" key="2">
    <source>
        <dbReference type="EMBL" id="PNF19555.1"/>
    </source>
</evidence>
<dbReference type="Proteomes" id="UP000235965">
    <property type="component" value="Unassembled WGS sequence"/>
</dbReference>
<gene>
    <name evidence="2" type="ORF">B7P43_G18240</name>
</gene>
<sequence>MSNVLPELQTVNAEFQECEIMFSTIETKLQEKLGQVQKSYEELCKDFKISKSKIATKAKVSSPTLSPVCAAVSAEDVYITDQTPVRDVNRILCNKQTKSEAIADIELNPRLLQTPEFDREYDSPLHTSNLPSARKEHKTPACKSICTFRGTTNKKSHAGNLCSLTSSLVKKKKSVGKALQFQSVPRMNVLHRQSRAVPSVVNELFEKSPEETQERIPATSVESKSAISTPSQDCFGDVTSGMKISPADLLCSPNPKEAEQQTKGSRRKSLDAIIERYLKVRKNMDCT</sequence>
<dbReference type="AlphaFoldDB" id="A0A2J7PTA4"/>
<comment type="caution">
    <text evidence="2">The sequence shown here is derived from an EMBL/GenBank/DDBJ whole genome shotgun (WGS) entry which is preliminary data.</text>
</comment>
<dbReference type="EMBL" id="NEVH01021676">
    <property type="protein sequence ID" value="PNF19555.1"/>
    <property type="molecule type" value="Genomic_DNA"/>
</dbReference>
<evidence type="ECO:0000256" key="1">
    <source>
        <dbReference type="SAM" id="MobiDB-lite"/>
    </source>
</evidence>
<feature type="region of interest" description="Disordered" evidence="1">
    <location>
        <begin position="246"/>
        <end position="268"/>
    </location>
</feature>
<feature type="compositionally biased region" description="Polar residues" evidence="1">
    <location>
        <begin position="220"/>
        <end position="230"/>
    </location>
</feature>
<reference evidence="2 3" key="1">
    <citation type="submission" date="2017-12" db="EMBL/GenBank/DDBJ databases">
        <title>Hemimetabolous genomes reveal molecular basis of termite eusociality.</title>
        <authorList>
            <person name="Harrison M.C."/>
            <person name="Jongepier E."/>
            <person name="Robertson H.M."/>
            <person name="Arning N."/>
            <person name="Bitard-Feildel T."/>
            <person name="Chao H."/>
            <person name="Childers C.P."/>
            <person name="Dinh H."/>
            <person name="Doddapaneni H."/>
            <person name="Dugan S."/>
            <person name="Gowin J."/>
            <person name="Greiner C."/>
            <person name="Han Y."/>
            <person name="Hu H."/>
            <person name="Hughes D.S.T."/>
            <person name="Huylmans A.-K."/>
            <person name="Kemena C."/>
            <person name="Kremer L.P.M."/>
            <person name="Lee S.L."/>
            <person name="Lopez-Ezquerra A."/>
            <person name="Mallet L."/>
            <person name="Monroy-Kuhn J.M."/>
            <person name="Moser A."/>
            <person name="Murali S.C."/>
            <person name="Muzny D.M."/>
            <person name="Otani S."/>
            <person name="Piulachs M.-D."/>
            <person name="Poelchau M."/>
            <person name="Qu J."/>
            <person name="Schaub F."/>
            <person name="Wada-Katsumata A."/>
            <person name="Worley K.C."/>
            <person name="Xie Q."/>
            <person name="Ylla G."/>
            <person name="Poulsen M."/>
            <person name="Gibbs R.A."/>
            <person name="Schal C."/>
            <person name="Richards S."/>
            <person name="Belles X."/>
            <person name="Korb J."/>
            <person name="Bornberg-Bauer E."/>
        </authorList>
    </citation>
    <scope>NUCLEOTIDE SEQUENCE [LARGE SCALE GENOMIC DNA]</scope>
    <source>
        <tissue evidence="2">Whole body</tissue>
    </source>
</reference>
<keyword evidence="3" id="KW-1185">Reference proteome</keyword>
<protein>
    <submittedName>
        <fullName evidence="2">Uncharacterized protein</fullName>
    </submittedName>
</protein>
<dbReference type="InParanoid" id="A0A2J7PTA4"/>
<dbReference type="OrthoDB" id="8246622at2759"/>
<proteinExistence type="predicted"/>
<dbReference type="STRING" id="105785.A0A2J7PTA4"/>
<organism evidence="2 3">
    <name type="scientific">Cryptotermes secundus</name>
    <dbReference type="NCBI Taxonomy" id="105785"/>
    <lineage>
        <taxon>Eukaryota</taxon>
        <taxon>Metazoa</taxon>
        <taxon>Ecdysozoa</taxon>
        <taxon>Arthropoda</taxon>
        <taxon>Hexapoda</taxon>
        <taxon>Insecta</taxon>
        <taxon>Pterygota</taxon>
        <taxon>Neoptera</taxon>
        <taxon>Polyneoptera</taxon>
        <taxon>Dictyoptera</taxon>
        <taxon>Blattodea</taxon>
        <taxon>Blattoidea</taxon>
        <taxon>Termitoidae</taxon>
        <taxon>Kalotermitidae</taxon>
        <taxon>Cryptotermitinae</taxon>
        <taxon>Cryptotermes</taxon>
    </lineage>
</organism>